<evidence type="ECO:0000256" key="7">
    <source>
        <dbReference type="ARBA" id="ARBA00023163"/>
    </source>
</evidence>
<accession>A0A6P7LVA3</accession>
<dbReference type="PROSITE" id="PS51156">
    <property type="entry name" value="ELM2"/>
    <property type="match status" value="1"/>
</dbReference>
<dbReference type="PROSITE" id="PS50157">
    <property type="entry name" value="ZINC_FINGER_C2H2_2"/>
    <property type="match status" value="1"/>
</dbReference>
<dbReference type="FunFam" id="1.10.10.60:FF:000012">
    <property type="entry name" value="Metastasis-associated 1 family, member 3"/>
    <property type="match status" value="1"/>
</dbReference>
<feature type="domain" description="C2H2-type" evidence="11">
    <location>
        <begin position="802"/>
        <end position="829"/>
    </location>
</feature>
<feature type="compositionally biased region" description="Pro residues" evidence="10">
    <location>
        <begin position="354"/>
        <end position="365"/>
    </location>
</feature>
<dbReference type="GO" id="GO:0006357">
    <property type="term" value="P:regulation of transcription by RNA polymerase II"/>
    <property type="evidence" value="ECO:0007669"/>
    <property type="project" value="TreeGrafter"/>
</dbReference>
<dbReference type="SUPFAM" id="SSF46689">
    <property type="entry name" value="Homeodomain-like"/>
    <property type="match status" value="1"/>
</dbReference>
<feature type="region of interest" description="Disordered" evidence="10">
    <location>
        <begin position="218"/>
        <end position="237"/>
    </location>
</feature>
<keyword evidence="6" id="KW-0238">DNA-binding</keyword>
<evidence type="ECO:0000313" key="19">
    <source>
        <dbReference type="RefSeq" id="XP_055362848.1"/>
    </source>
</evidence>
<dbReference type="SMART" id="SM01189">
    <property type="entry name" value="ELM2"/>
    <property type="match status" value="1"/>
</dbReference>
<dbReference type="PANTHER" id="PTHR16089:SF43">
    <property type="match status" value="1"/>
</dbReference>
<dbReference type="AlphaFoldDB" id="A0A6P7LVA3"/>
<dbReference type="RefSeq" id="XP_055362847.1">
    <property type="nucleotide sequence ID" value="XM_055506872.1"/>
</dbReference>
<protein>
    <submittedName>
        <fullName evidence="15 16">Transcriptional-regulating factor 1-like</fullName>
    </submittedName>
</protein>
<sequence length="975" mass="105120">MDERSFPNLHSHRHHPSYHLGVQSPEAGYLSSQSALDSLEPYANRGEESAPSFPTSNTSSGGRKGSSAGERGFLSTTGSSVGEEAGLGGHLDGPGRLSSHYGDPWYGVSKKEDVWEDGESCGSSADDFNGNTSNLFYSVNCGGEEGRSKLRANYTSNTYAQVNCEVKSEPLYSEEANAGHFTKQCGSYNRSAGSFSDSSVDYCRTDLKGADFLGREEDYGSSCGSGEEQLPSADAEGPWLPSPLVQSGEERWRGAAGCPPQRIYPQKLDSFSEAFLSQRKRRFPFIPGGDGAGQMWDFGVGRGDNPGLPKSRHSCAFDSDAYLPPSSSPSPGHPSLPSFPSPSASSHLISSVLSPPPTPLPPPSHSPSKMDSPGAFGGTGHSVPQGGDPLGTLQFFTSRLPSLPSVHNAGMIWKIPMLSHCYPQTSDDLGSGDGNLRPSHGGDFENIPAPHEGLKSPDLPPLPSSAHRPSLHAARALCPSNAALLHLSSRSSQLPVQRYEEAEKTTPYLAMKAKNGPTDQNQPQQQELISPQKKQPPAFTGTPFPSVLRSGRGQARAHFTPPPLLNPCRRGTGLYSSVSSLHLREEVPACGQGDKEVLPRANVGPEFQAELPSCPVNAKKSGLRTADDESPREQLLWKPKDRLDESSSLQDQVEKLLSVCSSSCLPGGGSNTELALHRLHYCQGNILATLESLLFSQPSPAGDYHYSGSDVWTDAEKNAFSAALGAYGKDFALIQKMVRTKSTRQCVEFYYLSKKILDKQKKLEEQEIRDLELEQQKSALPSCQPMERPQEAVPVPPLASFFPCKLCGKMFYKIKSRNAHMKIHRQPQEDWTDRQLQHQLLTQRLALSHSTSLIPTSNLLSSQPAALTFDPSGLPGALSNKTNAETDLNSVANSNVADPSPAVTYSSMASSDSHETIHIGAGDSNQREPTIVLPFPQSWGSFGHIPDPAAFYCSADGKEHVEAGAAGRKEPPHWP</sequence>
<evidence type="ECO:0000313" key="15">
    <source>
        <dbReference type="RefSeq" id="XP_028998729.1"/>
    </source>
</evidence>
<dbReference type="PROSITE" id="PS00028">
    <property type="entry name" value="ZINC_FINGER_C2H2_1"/>
    <property type="match status" value="1"/>
</dbReference>
<dbReference type="KEGG" id="bspl:114851213"/>
<evidence type="ECO:0000313" key="14">
    <source>
        <dbReference type="Proteomes" id="UP000515150"/>
    </source>
</evidence>
<dbReference type="GO" id="GO:0008270">
    <property type="term" value="F:zinc ion binding"/>
    <property type="evidence" value="ECO:0007669"/>
    <property type="project" value="UniProtKB-KW"/>
</dbReference>
<keyword evidence="2" id="KW-0479">Metal-binding</keyword>
<evidence type="ECO:0000256" key="5">
    <source>
        <dbReference type="ARBA" id="ARBA00023015"/>
    </source>
</evidence>
<feature type="region of interest" description="Disordered" evidence="10">
    <location>
        <begin position="429"/>
        <end position="470"/>
    </location>
</feature>
<dbReference type="GO" id="GO:0000118">
    <property type="term" value="C:histone deacetylase complex"/>
    <property type="evidence" value="ECO:0007669"/>
    <property type="project" value="TreeGrafter"/>
</dbReference>
<dbReference type="InterPro" id="IPR051066">
    <property type="entry name" value="Trans_reg/Corepressor"/>
</dbReference>
<feature type="compositionally biased region" description="Polar residues" evidence="10">
    <location>
        <begin position="52"/>
        <end position="61"/>
    </location>
</feature>
<dbReference type="GeneTree" id="ENSGT00940000160303"/>
<dbReference type="PANTHER" id="PTHR16089">
    <property type="entry name" value="REST COREPRESSOR COREST PROTEIN-RELATED"/>
    <property type="match status" value="1"/>
</dbReference>
<dbReference type="RefSeq" id="XP_055362848.1">
    <property type="nucleotide sequence ID" value="XM_055506873.1"/>
</dbReference>
<dbReference type="SMART" id="SM00717">
    <property type="entry name" value="SANT"/>
    <property type="match status" value="1"/>
</dbReference>
<evidence type="ECO:0000259" key="12">
    <source>
        <dbReference type="PROSITE" id="PS51156"/>
    </source>
</evidence>
<name>A0A6P7LVA3_BETSP</name>
<dbReference type="PROSITE" id="PS51293">
    <property type="entry name" value="SANT"/>
    <property type="match status" value="1"/>
</dbReference>
<dbReference type="InterPro" id="IPR017884">
    <property type="entry name" value="SANT_dom"/>
</dbReference>
<evidence type="ECO:0000259" key="11">
    <source>
        <dbReference type="PROSITE" id="PS50157"/>
    </source>
</evidence>
<evidence type="ECO:0000313" key="16">
    <source>
        <dbReference type="RefSeq" id="XP_028998731.1"/>
    </source>
</evidence>
<dbReference type="RefSeq" id="XP_028998731.1">
    <property type="nucleotide sequence ID" value="XM_029142898.3"/>
</dbReference>
<dbReference type="OrthoDB" id="10258692at2759"/>
<dbReference type="InterPro" id="IPR000949">
    <property type="entry name" value="ELM2_dom"/>
</dbReference>
<keyword evidence="7" id="KW-0804">Transcription</keyword>
<evidence type="ECO:0000256" key="9">
    <source>
        <dbReference type="PROSITE-ProRule" id="PRU00042"/>
    </source>
</evidence>
<feature type="region of interest" description="Disordered" evidence="10">
    <location>
        <begin position="1"/>
        <end position="95"/>
    </location>
</feature>
<keyword evidence="14" id="KW-1185">Reference proteome</keyword>
<evidence type="ECO:0000256" key="6">
    <source>
        <dbReference type="ARBA" id="ARBA00023125"/>
    </source>
</evidence>
<feature type="region of interest" description="Disordered" evidence="10">
    <location>
        <begin position="613"/>
        <end position="633"/>
    </location>
</feature>
<dbReference type="GO" id="GO:0005667">
    <property type="term" value="C:transcription regulator complex"/>
    <property type="evidence" value="ECO:0007669"/>
    <property type="project" value="TreeGrafter"/>
</dbReference>
<feature type="region of interest" description="Disordered" evidence="10">
    <location>
        <begin position="512"/>
        <end position="570"/>
    </location>
</feature>
<evidence type="ECO:0000256" key="1">
    <source>
        <dbReference type="ARBA" id="ARBA00004123"/>
    </source>
</evidence>
<evidence type="ECO:0000259" key="13">
    <source>
        <dbReference type="PROSITE" id="PS51293"/>
    </source>
</evidence>
<keyword evidence="5" id="KW-0805">Transcription regulation</keyword>
<evidence type="ECO:0000256" key="2">
    <source>
        <dbReference type="ARBA" id="ARBA00022723"/>
    </source>
</evidence>
<keyword evidence="4" id="KW-0862">Zinc</keyword>
<dbReference type="GeneID" id="114851213"/>
<dbReference type="InterPro" id="IPR001005">
    <property type="entry name" value="SANT/Myb"/>
</dbReference>
<evidence type="ECO:0000256" key="3">
    <source>
        <dbReference type="ARBA" id="ARBA00022771"/>
    </source>
</evidence>
<evidence type="ECO:0000313" key="17">
    <source>
        <dbReference type="RefSeq" id="XP_028998733.1"/>
    </source>
</evidence>
<feature type="domain" description="ELM2" evidence="12">
    <location>
        <begin position="599"/>
        <end position="697"/>
    </location>
</feature>
<evidence type="ECO:0000313" key="18">
    <source>
        <dbReference type="RefSeq" id="XP_055362847.1"/>
    </source>
</evidence>
<gene>
    <name evidence="15 16 17 18 19" type="primary">LOC114851213</name>
</gene>
<feature type="compositionally biased region" description="Low complexity" evidence="10">
    <location>
        <begin position="341"/>
        <end position="353"/>
    </location>
</feature>
<feature type="compositionally biased region" description="Pro residues" evidence="10">
    <location>
        <begin position="326"/>
        <end position="340"/>
    </location>
</feature>
<dbReference type="InterPro" id="IPR013087">
    <property type="entry name" value="Znf_C2H2_type"/>
</dbReference>
<evidence type="ECO:0000256" key="8">
    <source>
        <dbReference type="ARBA" id="ARBA00023242"/>
    </source>
</evidence>
<evidence type="ECO:0000256" key="10">
    <source>
        <dbReference type="SAM" id="MobiDB-lite"/>
    </source>
</evidence>
<reference evidence="15 16" key="1">
    <citation type="submission" date="2025-04" db="UniProtKB">
        <authorList>
            <consortium name="RefSeq"/>
        </authorList>
    </citation>
    <scope>IDENTIFICATION</scope>
</reference>
<feature type="domain" description="SANT" evidence="13">
    <location>
        <begin position="707"/>
        <end position="758"/>
    </location>
</feature>
<feature type="compositionally biased region" description="Polar residues" evidence="10">
    <location>
        <begin position="517"/>
        <end position="533"/>
    </location>
</feature>
<dbReference type="RefSeq" id="XP_028998729.1">
    <property type="nucleotide sequence ID" value="XM_029142896.3"/>
</dbReference>
<dbReference type="GO" id="GO:0003677">
    <property type="term" value="F:DNA binding"/>
    <property type="evidence" value="ECO:0007669"/>
    <property type="project" value="UniProtKB-KW"/>
</dbReference>
<dbReference type="InterPro" id="IPR009057">
    <property type="entry name" value="Homeodomain-like_sf"/>
</dbReference>
<dbReference type="GO" id="GO:0003714">
    <property type="term" value="F:transcription corepressor activity"/>
    <property type="evidence" value="ECO:0007669"/>
    <property type="project" value="TreeGrafter"/>
</dbReference>
<evidence type="ECO:0000256" key="4">
    <source>
        <dbReference type="ARBA" id="ARBA00022833"/>
    </source>
</evidence>
<dbReference type="Proteomes" id="UP000515150">
    <property type="component" value="Chromosome 2"/>
</dbReference>
<proteinExistence type="predicted"/>
<dbReference type="RefSeq" id="XP_028998733.1">
    <property type="nucleotide sequence ID" value="XM_029142900.3"/>
</dbReference>
<keyword evidence="8" id="KW-0539">Nucleus</keyword>
<dbReference type="Pfam" id="PF01448">
    <property type="entry name" value="ELM2"/>
    <property type="match status" value="1"/>
</dbReference>
<organism evidence="14 16">
    <name type="scientific">Betta splendens</name>
    <name type="common">Siamese fighting fish</name>
    <dbReference type="NCBI Taxonomy" id="158456"/>
    <lineage>
        <taxon>Eukaryota</taxon>
        <taxon>Metazoa</taxon>
        <taxon>Chordata</taxon>
        <taxon>Craniata</taxon>
        <taxon>Vertebrata</taxon>
        <taxon>Euteleostomi</taxon>
        <taxon>Actinopterygii</taxon>
        <taxon>Neopterygii</taxon>
        <taxon>Teleostei</taxon>
        <taxon>Neoteleostei</taxon>
        <taxon>Acanthomorphata</taxon>
        <taxon>Anabantaria</taxon>
        <taxon>Anabantiformes</taxon>
        <taxon>Anabantoidei</taxon>
        <taxon>Osphronemidae</taxon>
        <taxon>Betta</taxon>
    </lineage>
</organism>
<comment type="subcellular location">
    <subcellularLocation>
        <location evidence="1">Nucleus</location>
    </subcellularLocation>
</comment>
<dbReference type="Gene3D" id="1.10.10.60">
    <property type="entry name" value="Homeodomain-like"/>
    <property type="match status" value="1"/>
</dbReference>
<keyword evidence="3 9" id="KW-0863">Zinc-finger</keyword>
<feature type="region of interest" description="Disordered" evidence="10">
    <location>
        <begin position="296"/>
        <end position="390"/>
    </location>
</feature>